<sequence length="177" mass="18975">MPRCAQMLAGAARAGGLAIALAASVVLAAPGGVAGEVPAGEAVWVEVRDAASGALLLRLSPDHPDAAFSIEYRHSVEKTRVREYFRWDDGIVLYRTEYSSLGAGLPPEGRLEWRDGQAILVLDGLHRVIPHLVVRTWPWTEHQLWVNGQAYPLSRLAGPGAALELEIVGVGEEHGGT</sequence>
<dbReference type="EMBL" id="CP141615">
    <property type="protein sequence ID" value="WRP16471.1"/>
    <property type="molecule type" value="Genomic_DNA"/>
</dbReference>
<dbReference type="RefSeq" id="WP_324715744.1">
    <property type="nucleotide sequence ID" value="NZ_CP141615.1"/>
</dbReference>
<reference evidence="2 3" key="1">
    <citation type="journal article" date="2024" name="Front. Microbiol.">
        <title>Novel thermophilic genera Geochorda gen. nov. and Carboxydochorda gen. nov. from the deep terrestrial subsurface reveal the ecophysiological diversity in the class Limnochordia.</title>
        <authorList>
            <person name="Karnachuk O.V."/>
            <person name="Lukina A.P."/>
            <person name="Avakyan M.R."/>
            <person name="Kadnikov V.V."/>
            <person name="Begmatov S."/>
            <person name="Beletsky A.V."/>
            <person name="Vlasova K.G."/>
            <person name="Novikov A.A."/>
            <person name="Shcherbakova V.A."/>
            <person name="Mardanov A.V."/>
            <person name="Ravin N.V."/>
        </authorList>
    </citation>
    <scope>NUCLEOTIDE SEQUENCE [LARGE SCALE GENOMIC DNA]</scope>
    <source>
        <strain evidence="2 3">L945</strain>
    </source>
</reference>
<accession>A0ABZ1BVC1</accession>
<dbReference type="Proteomes" id="UP001332192">
    <property type="component" value="Chromosome"/>
</dbReference>
<evidence type="ECO:0000313" key="2">
    <source>
        <dbReference type="EMBL" id="WRP16471.1"/>
    </source>
</evidence>
<keyword evidence="1" id="KW-0732">Signal</keyword>
<name>A0ABZ1BVC1_9FIRM</name>
<gene>
    <name evidence="2" type="ORF">U7230_10220</name>
</gene>
<feature type="signal peptide" evidence="1">
    <location>
        <begin position="1"/>
        <end position="28"/>
    </location>
</feature>
<organism evidence="2 3">
    <name type="scientific">Carboxydichorda subterranea</name>
    <dbReference type="NCBI Taxonomy" id="3109565"/>
    <lineage>
        <taxon>Bacteria</taxon>
        <taxon>Bacillati</taxon>
        <taxon>Bacillota</taxon>
        <taxon>Limnochordia</taxon>
        <taxon>Limnochordales</taxon>
        <taxon>Geochordaceae</taxon>
        <taxon>Carboxydichorda</taxon>
    </lineage>
</organism>
<proteinExistence type="predicted"/>
<dbReference type="InterPro" id="IPR015001">
    <property type="entry name" value="DUF1850"/>
</dbReference>
<keyword evidence="3" id="KW-1185">Reference proteome</keyword>
<feature type="chain" id="PRO_5046920933" evidence="1">
    <location>
        <begin position="29"/>
        <end position="177"/>
    </location>
</feature>
<evidence type="ECO:0000313" key="3">
    <source>
        <dbReference type="Proteomes" id="UP001332192"/>
    </source>
</evidence>
<protein>
    <submittedName>
        <fullName evidence="2">DUF1850 domain-containing protein</fullName>
    </submittedName>
</protein>
<dbReference type="Pfam" id="PF08905">
    <property type="entry name" value="DUF1850"/>
    <property type="match status" value="1"/>
</dbReference>
<evidence type="ECO:0000256" key="1">
    <source>
        <dbReference type="SAM" id="SignalP"/>
    </source>
</evidence>